<dbReference type="Gene3D" id="1.10.10.820">
    <property type="match status" value="1"/>
</dbReference>
<feature type="coiled-coil region" evidence="9">
    <location>
        <begin position="1450"/>
        <end position="1517"/>
    </location>
</feature>
<dbReference type="GO" id="GO:0051015">
    <property type="term" value="F:actin filament binding"/>
    <property type="evidence" value="ECO:0007669"/>
    <property type="project" value="TreeGrafter"/>
</dbReference>
<dbReference type="GO" id="GO:0007015">
    <property type="term" value="P:actin filament organization"/>
    <property type="evidence" value="ECO:0007669"/>
    <property type="project" value="TreeGrafter"/>
</dbReference>
<dbReference type="EMBL" id="JARGDH010000006">
    <property type="protein sequence ID" value="KAL0266058.1"/>
    <property type="molecule type" value="Genomic_DNA"/>
</dbReference>
<keyword evidence="2 8" id="KW-0547">Nucleotide-binding</keyword>
<comment type="similarity">
    <text evidence="1 8">Belongs to the TRAFAC class myosin-kinesin ATPase superfamily. Myosin family.</text>
</comment>
<dbReference type="PANTHER" id="PTHR13140">
    <property type="entry name" value="MYOSIN"/>
    <property type="match status" value="1"/>
</dbReference>
<evidence type="ECO:0000256" key="5">
    <source>
        <dbReference type="ARBA" id="ARBA00023123"/>
    </source>
</evidence>
<dbReference type="InterPro" id="IPR027417">
    <property type="entry name" value="P-loop_NTPase"/>
</dbReference>
<evidence type="ECO:0000256" key="3">
    <source>
        <dbReference type="ARBA" id="ARBA00022840"/>
    </source>
</evidence>
<dbReference type="PROSITE" id="PS51456">
    <property type="entry name" value="MYOSIN_MOTOR"/>
    <property type="match status" value="1"/>
</dbReference>
<dbReference type="GO" id="GO:0005737">
    <property type="term" value="C:cytoplasm"/>
    <property type="evidence" value="ECO:0007669"/>
    <property type="project" value="TreeGrafter"/>
</dbReference>
<organism evidence="11">
    <name type="scientific">Menopon gallinae</name>
    <name type="common">poultry shaft louse</name>
    <dbReference type="NCBI Taxonomy" id="328185"/>
    <lineage>
        <taxon>Eukaryota</taxon>
        <taxon>Metazoa</taxon>
        <taxon>Ecdysozoa</taxon>
        <taxon>Arthropoda</taxon>
        <taxon>Hexapoda</taxon>
        <taxon>Insecta</taxon>
        <taxon>Pterygota</taxon>
        <taxon>Neoptera</taxon>
        <taxon>Paraneoptera</taxon>
        <taxon>Psocodea</taxon>
        <taxon>Troctomorpha</taxon>
        <taxon>Phthiraptera</taxon>
        <taxon>Amblycera</taxon>
        <taxon>Menoponidae</taxon>
        <taxon>Menopon</taxon>
    </lineage>
</organism>
<dbReference type="InterPro" id="IPR001609">
    <property type="entry name" value="Myosin_head_motor_dom-like"/>
</dbReference>
<dbReference type="Gene3D" id="1.20.58.530">
    <property type="match status" value="1"/>
</dbReference>
<keyword evidence="7 8" id="KW-0009">Actin-binding</keyword>
<feature type="domain" description="Myosin motor" evidence="10">
    <location>
        <begin position="7"/>
        <end position="671"/>
    </location>
</feature>
<name>A0AAW2H955_9NEOP</name>
<dbReference type="PRINTS" id="PR00193">
    <property type="entry name" value="MYOSINHEAVY"/>
</dbReference>
<evidence type="ECO:0000256" key="2">
    <source>
        <dbReference type="ARBA" id="ARBA00022741"/>
    </source>
</evidence>
<feature type="coiled-coil region" evidence="9">
    <location>
        <begin position="1002"/>
        <end position="1170"/>
    </location>
</feature>
<dbReference type="GO" id="GO:0000146">
    <property type="term" value="F:microfilament motor activity"/>
    <property type="evidence" value="ECO:0007669"/>
    <property type="project" value="TreeGrafter"/>
</dbReference>
<accession>A0AAW2H955</accession>
<keyword evidence="5 8" id="KW-0518">Myosin</keyword>
<keyword evidence="6 8" id="KW-0505">Motor protein</keyword>
<evidence type="ECO:0000256" key="6">
    <source>
        <dbReference type="ARBA" id="ARBA00023175"/>
    </source>
</evidence>
<evidence type="ECO:0000256" key="7">
    <source>
        <dbReference type="ARBA" id="ARBA00023203"/>
    </source>
</evidence>
<proteinExistence type="inferred from homology"/>
<evidence type="ECO:0000313" key="11">
    <source>
        <dbReference type="EMBL" id="KAL0266058.1"/>
    </source>
</evidence>
<dbReference type="GO" id="GO:0005524">
    <property type="term" value="F:ATP binding"/>
    <property type="evidence" value="ECO:0007669"/>
    <property type="project" value="UniProtKB-UniRule"/>
</dbReference>
<sequence>MNPPKFDLVEDLASLSHLNEASVLHTLKKRYDAKEIYSYSGLFLVAINPYQNLHIYGPKVIKSYTMAKKQAQKPHIYAVASEAYNNMLLNRENQSILITGESGAGKTENTKKAIGFLAFVAGQKGENSIENQIIEANTILEAFGNAMTIRNDNSSRFGKFIQIGFDSGTIVGAHIEKYLLEKSRVTAASSSGERSYHVFYALLRGAERSLREELFLEDLQNYNYLKNRVDTLPAVDDVAMFKSLNVSFDMLNISAGERRDFFKILSVILHLGNLDFREEGGQVYIRNTEVLDIICQLLEIPKSDFLKCLLHPHVRAGNELFVNARTKEQCTTIVEALSKMLYDRMFDTVVDRINRCLCRASKSSNFIGLLDIAGFEIFKENSFEQLCINYTNEKLQQFFNHYMFVLEQELYRKENIEWDFIDFGLDLQPTIDLIEKNNPIGILSFLDEQCLMPGATDQTFMQKISEIKHGKLHFNKLGKGFSIDHYAGKVEYEASGWLTRNKDPFFENLAGLLHLSSDPYISTLFSLHSDVRQRGFFRTVSQVHKSQLKSLMDRLRQTSPHFVRCIIPNSEKSHAHMDSRMILDQLRCNGVLEGIRISRLGYPSRILFKEFRKRYQILADSVPSCVIGDADALATRRILETLKVSAANYRIGKTMVFFKQEVLADIEDLRELEVGRIAREMQSFIRRILFQRTYDLKNRKVAAIRMIQQNALLSIAFQRWGWWRLYQKVKPLMRVAQMDDLIKDKDARIHMLEEQQRVSAEKSMQLRSELTRANADSESLSRMLENERNLVSEKDEYIASMLSKNSMLDSTVRQKDSELSAVREENTSLRDALAGTRADAEDKAAAIASLSEKIERMEQASKEREGVLEDMRKKDLCRERELIHLRTELETCKARSKTKMETLLQQKDREISALKFVAEEKAKLEDMLAECRCTLESKHHQMEKLCGESERLSSELYSLKKTVRSLEEECVKKDVLNESLASELAEARAVMESKLESQGQVIKKIKEENTDYRLEIERLSATIEALEKENSALERELLSRTGELSSLKAESMKSGLSMKNQRAQIAALTEEVARLRADDAERNSTTGALVCKIKTSEARLRKLEEKLKEEKSMCKQLLAERDALEKENQSLMQNKIEEMFKREEEFTCEKKVLQLRINKLETECQRLNSILSERPSNEPSEDSVSNYEKLLQLLEDERRLSFDLKRLLAVEENKNLVLRNEKESISAELEALRTSAGSGAKVDTRKLSELKSEVADVRVHINSVIKGFNQTYFAILESYRAKMEDYELVKRENDKLKAEVGAYVHEEANGAPESGHTSTGSAECSERGAEMAFLERKLDVLARRARENEELLENEIGVLKKEVGEASTRAGMLEDALREKTLNELNYDRQLKSMQRVVDGLRRDIEDKDTAIQKLSAREKELATEIHRLGTQALSDARVRQDNVLIRAAHETLKEKVDRYSCAIEELRAQNKKLSQDLIEVQRIDARCDHSLYESKISALGGQIACLKEKLQSAQGELCSMRMQHNNQSLRMAQMQRVSDENAKLVDFYKSFIVLKKR</sequence>
<dbReference type="SMART" id="SM00242">
    <property type="entry name" value="MYSc"/>
    <property type="match status" value="1"/>
</dbReference>
<evidence type="ECO:0000256" key="4">
    <source>
        <dbReference type="ARBA" id="ARBA00023054"/>
    </source>
</evidence>
<reference evidence="11" key="1">
    <citation type="journal article" date="2024" name="Gigascience">
        <title>Chromosome-level genome of the poultry shaft louse Menopon gallinae provides insight into the host-switching and adaptive evolution of parasitic lice.</title>
        <authorList>
            <person name="Xu Y."/>
            <person name="Ma L."/>
            <person name="Liu S."/>
            <person name="Liang Y."/>
            <person name="Liu Q."/>
            <person name="He Z."/>
            <person name="Tian L."/>
            <person name="Duan Y."/>
            <person name="Cai W."/>
            <person name="Li H."/>
            <person name="Song F."/>
        </authorList>
    </citation>
    <scope>NUCLEOTIDE SEQUENCE</scope>
    <source>
        <strain evidence="11">Cailab_2023a</strain>
    </source>
</reference>
<dbReference type="Gene3D" id="1.20.120.720">
    <property type="entry name" value="Myosin VI head, motor domain, U50 subdomain"/>
    <property type="match status" value="1"/>
</dbReference>
<protein>
    <recommendedName>
        <fullName evidence="10">Myosin motor domain-containing protein</fullName>
    </recommendedName>
</protein>
<feature type="coiled-coil region" evidence="9">
    <location>
        <begin position="1331"/>
        <end position="1362"/>
    </location>
</feature>
<feature type="region of interest" description="Actin-binding" evidence="8">
    <location>
        <begin position="548"/>
        <end position="570"/>
    </location>
</feature>
<keyword evidence="3 8" id="KW-0067">ATP-binding</keyword>
<evidence type="ECO:0000256" key="9">
    <source>
        <dbReference type="SAM" id="Coils"/>
    </source>
</evidence>
<dbReference type="GO" id="GO:0016459">
    <property type="term" value="C:myosin complex"/>
    <property type="evidence" value="ECO:0007669"/>
    <property type="project" value="UniProtKB-KW"/>
</dbReference>
<dbReference type="SUPFAM" id="SSF52540">
    <property type="entry name" value="P-loop containing nucleoside triphosphate hydrolases"/>
    <property type="match status" value="1"/>
</dbReference>
<feature type="binding site" evidence="8">
    <location>
        <begin position="100"/>
        <end position="107"/>
    </location>
    <ligand>
        <name>ATP</name>
        <dbReference type="ChEBI" id="CHEBI:30616"/>
    </ligand>
</feature>
<gene>
    <name evidence="11" type="ORF">PYX00_011775</name>
</gene>
<evidence type="ECO:0000256" key="1">
    <source>
        <dbReference type="ARBA" id="ARBA00008314"/>
    </source>
</evidence>
<evidence type="ECO:0000256" key="8">
    <source>
        <dbReference type="PROSITE-ProRule" id="PRU00782"/>
    </source>
</evidence>
<dbReference type="PANTHER" id="PTHR13140:SF857">
    <property type="entry name" value="MYOSIN-11"/>
    <property type="match status" value="1"/>
</dbReference>
<evidence type="ECO:0000259" key="10">
    <source>
        <dbReference type="PROSITE" id="PS51456"/>
    </source>
</evidence>
<dbReference type="Gene3D" id="1.20.5.4820">
    <property type="match status" value="1"/>
</dbReference>
<keyword evidence="4 9" id="KW-0175">Coiled coil</keyword>
<dbReference type="Gene3D" id="3.40.850.10">
    <property type="entry name" value="Kinesin motor domain"/>
    <property type="match status" value="1"/>
</dbReference>
<dbReference type="InterPro" id="IPR036961">
    <property type="entry name" value="Kinesin_motor_dom_sf"/>
</dbReference>
<comment type="caution">
    <text evidence="11">The sequence shown here is derived from an EMBL/GenBank/DDBJ whole genome shotgun (WGS) entry which is preliminary data.</text>
</comment>
<dbReference type="Pfam" id="PF00063">
    <property type="entry name" value="Myosin_head"/>
    <property type="match status" value="1"/>
</dbReference>
<dbReference type="GO" id="GO:0016020">
    <property type="term" value="C:membrane"/>
    <property type="evidence" value="ECO:0007669"/>
    <property type="project" value="TreeGrafter"/>
</dbReference>
<dbReference type="CDD" id="cd01377">
    <property type="entry name" value="MYSc_class_II"/>
    <property type="match status" value="1"/>
</dbReference>
<feature type="coiled-coil region" evidence="9">
    <location>
        <begin position="840"/>
        <end position="874"/>
    </location>
</feature>